<dbReference type="EMBL" id="BTGU01000012">
    <property type="protein sequence ID" value="GMN41243.1"/>
    <property type="molecule type" value="Genomic_DNA"/>
</dbReference>
<evidence type="ECO:0000256" key="2">
    <source>
        <dbReference type="ARBA" id="ARBA00023043"/>
    </source>
</evidence>
<dbReference type="InterPro" id="IPR002110">
    <property type="entry name" value="Ankyrin_rpt"/>
</dbReference>
<evidence type="ECO:0000256" key="1">
    <source>
        <dbReference type="ARBA" id="ARBA00022737"/>
    </source>
</evidence>
<gene>
    <name evidence="5" type="ORF">TIFTF001_010472</name>
</gene>
<dbReference type="PROSITE" id="PS50202">
    <property type="entry name" value="MSP"/>
    <property type="match status" value="1"/>
</dbReference>
<dbReference type="InterPro" id="IPR008962">
    <property type="entry name" value="PapD-like_sf"/>
</dbReference>
<dbReference type="Proteomes" id="UP001187192">
    <property type="component" value="Unassembled WGS sequence"/>
</dbReference>
<dbReference type="InterPro" id="IPR013783">
    <property type="entry name" value="Ig-like_fold"/>
</dbReference>
<sequence length="544" mass="59590">MESLVEVSDQEVRIDFMLNCKSRANVRLRSLCATSPVAFKVQTSSPDKFMVNPPSGVIPPLSCATLQIILKPQAQLPQSYPRSPSDRFLIKTAHFPGPAHHPEPIASWFASRPTTAPPTQDHKLKVAFVGPFLLRHAVRRGDHDTARNILKRQKSVLSELPPRESESLLRVATELADPEGMMNLLLESGLKIGARVGPDDARASRGWDALHVAAALNRTDEVVELVRMMRGRGSLDRGDRKGRTPLHVAAGKGHIRCAKVLVESGADKDTRSRDGRTALHRAAANGDRPMVEMLMEMGADPTIPNERGRLPVDVARDKGHAPWLLACVGAQWRPDICRTRARRSRKWGGSLEGVCGRLAPGDWRHRGVHLTAERRRPLWVSSPTPREGSRRRSLTFQTNRSICASKIQNQVVEILERGEAVLMAARRGDSKHLKSLLETGATISHRDQYGLTALHASAVKGHKDVLLILIEFGSDLESRDNEGHSPLHLAVVGGSLDTVVALVSKGANVNIKSNRSATPLYMATTMGHHDIAEFLITKGASSSS</sequence>
<dbReference type="AlphaFoldDB" id="A0AA88CZV9"/>
<evidence type="ECO:0000313" key="5">
    <source>
        <dbReference type="EMBL" id="GMN41243.1"/>
    </source>
</evidence>
<dbReference type="InterPro" id="IPR036770">
    <property type="entry name" value="Ankyrin_rpt-contain_sf"/>
</dbReference>
<keyword evidence="2 3" id="KW-0040">ANK repeat</keyword>
<evidence type="ECO:0000256" key="3">
    <source>
        <dbReference type="PROSITE-ProRule" id="PRU00023"/>
    </source>
</evidence>
<accession>A0AA88CZV9</accession>
<dbReference type="PANTHER" id="PTHR24171">
    <property type="entry name" value="ANKYRIN REPEAT DOMAIN-CONTAINING PROTEIN 39-RELATED"/>
    <property type="match status" value="1"/>
</dbReference>
<protein>
    <recommendedName>
        <fullName evidence="4">MSP domain-containing protein</fullName>
    </recommendedName>
</protein>
<dbReference type="Gene3D" id="1.25.40.20">
    <property type="entry name" value="Ankyrin repeat-containing domain"/>
    <property type="match status" value="2"/>
</dbReference>
<feature type="repeat" description="ANK" evidence="3">
    <location>
        <begin position="274"/>
        <end position="306"/>
    </location>
</feature>
<dbReference type="Pfam" id="PF12796">
    <property type="entry name" value="Ank_2"/>
    <property type="match status" value="2"/>
</dbReference>
<dbReference type="SUPFAM" id="SSF49354">
    <property type="entry name" value="PapD-like"/>
    <property type="match status" value="1"/>
</dbReference>
<keyword evidence="6" id="KW-1185">Reference proteome</keyword>
<dbReference type="GO" id="GO:0085020">
    <property type="term" value="P:protein K6-linked ubiquitination"/>
    <property type="evidence" value="ECO:0007669"/>
    <property type="project" value="TreeGrafter"/>
</dbReference>
<evidence type="ECO:0000259" key="4">
    <source>
        <dbReference type="PROSITE" id="PS50202"/>
    </source>
</evidence>
<dbReference type="PRINTS" id="PR01415">
    <property type="entry name" value="ANKYRIN"/>
</dbReference>
<dbReference type="Pfam" id="PF00023">
    <property type="entry name" value="Ank"/>
    <property type="match status" value="1"/>
</dbReference>
<dbReference type="PROSITE" id="PS50297">
    <property type="entry name" value="ANK_REP_REGION"/>
    <property type="match status" value="5"/>
</dbReference>
<dbReference type="InterPro" id="IPR000535">
    <property type="entry name" value="MSP_dom"/>
</dbReference>
<feature type="repeat" description="ANK" evidence="3">
    <location>
        <begin position="515"/>
        <end position="544"/>
    </location>
</feature>
<name>A0AA88CZV9_FICCA</name>
<organism evidence="5 6">
    <name type="scientific">Ficus carica</name>
    <name type="common">Common fig</name>
    <dbReference type="NCBI Taxonomy" id="3494"/>
    <lineage>
        <taxon>Eukaryota</taxon>
        <taxon>Viridiplantae</taxon>
        <taxon>Streptophyta</taxon>
        <taxon>Embryophyta</taxon>
        <taxon>Tracheophyta</taxon>
        <taxon>Spermatophyta</taxon>
        <taxon>Magnoliopsida</taxon>
        <taxon>eudicotyledons</taxon>
        <taxon>Gunneridae</taxon>
        <taxon>Pentapetalae</taxon>
        <taxon>rosids</taxon>
        <taxon>fabids</taxon>
        <taxon>Rosales</taxon>
        <taxon>Moraceae</taxon>
        <taxon>Ficeae</taxon>
        <taxon>Ficus</taxon>
    </lineage>
</organism>
<dbReference type="Pfam" id="PF00635">
    <property type="entry name" value="Motile_Sperm"/>
    <property type="match status" value="1"/>
</dbReference>
<feature type="repeat" description="ANK" evidence="3">
    <location>
        <begin position="482"/>
        <end position="514"/>
    </location>
</feature>
<feature type="repeat" description="ANK" evidence="3">
    <location>
        <begin position="241"/>
        <end position="273"/>
    </location>
</feature>
<dbReference type="PROSITE" id="PS50088">
    <property type="entry name" value="ANK_REPEAT"/>
    <property type="match status" value="5"/>
</dbReference>
<feature type="repeat" description="ANK" evidence="3">
    <location>
        <begin position="449"/>
        <end position="481"/>
    </location>
</feature>
<comment type="caution">
    <text evidence="5">The sequence shown here is derived from an EMBL/GenBank/DDBJ whole genome shotgun (WGS) entry which is preliminary data.</text>
</comment>
<dbReference type="GO" id="GO:0004842">
    <property type="term" value="F:ubiquitin-protein transferase activity"/>
    <property type="evidence" value="ECO:0007669"/>
    <property type="project" value="TreeGrafter"/>
</dbReference>
<evidence type="ECO:0000313" key="6">
    <source>
        <dbReference type="Proteomes" id="UP001187192"/>
    </source>
</evidence>
<feature type="domain" description="MSP" evidence="4">
    <location>
        <begin position="1"/>
        <end position="129"/>
    </location>
</feature>
<dbReference type="SMART" id="SM00248">
    <property type="entry name" value="ANK"/>
    <property type="match status" value="7"/>
</dbReference>
<dbReference type="Gene3D" id="2.60.40.10">
    <property type="entry name" value="Immunoglobulins"/>
    <property type="match status" value="1"/>
</dbReference>
<proteinExistence type="predicted"/>
<reference evidence="5" key="1">
    <citation type="submission" date="2023-07" db="EMBL/GenBank/DDBJ databases">
        <title>draft genome sequence of fig (Ficus carica).</title>
        <authorList>
            <person name="Takahashi T."/>
            <person name="Nishimura K."/>
        </authorList>
    </citation>
    <scope>NUCLEOTIDE SEQUENCE</scope>
</reference>
<keyword evidence="1" id="KW-0677">Repeat</keyword>
<dbReference type="SUPFAM" id="SSF48403">
    <property type="entry name" value="Ankyrin repeat"/>
    <property type="match status" value="2"/>
</dbReference>